<dbReference type="GO" id="GO:0033186">
    <property type="term" value="C:CAF-1 complex"/>
    <property type="evidence" value="ECO:0000318"/>
    <property type="project" value="GO_Central"/>
</dbReference>
<proteinExistence type="predicted"/>
<evidence type="ECO:0000313" key="3">
    <source>
        <dbReference type="Proteomes" id="UP000001593"/>
    </source>
</evidence>
<dbReference type="STRING" id="45351.A7SGE5"/>
<keyword evidence="3" id="KW-1185">Reference proteome</keyword>
<feature type="compositionally biased region" description="Low complexity" evidence="1">
    <location>
        <begin position="395"/>
        <end position="411"/>
    </location>
</feature>
<dbReference type="GO" id="GO:0006334">
    <property type="term" value="P:nucleosome assembly"/>
    <property type="evidence" value="ECO:0000318"/>
    <property type="project" value="GO_Central"/>
</dbReference>
<dbReference type="AlphaFoldDB" id="A7SGE5"/>
<feature type="region of interest" description="Disordered" evidence="1">
    <location>
        <begin position="284"/>
        <end position="319"/>
    </location>
</feature>
<dbReference type="GO" id="GO:0005634">
    <property type="term" value="C:nucleus"/>
    <property type="evidence" value="ECO:0000318"/>
    <property type="project" value="GO_Central"/>
</dbReference>
<feature type="compositionally biased region" description="Polar residues" evidence="1">
    <location>
        <begin position="353"/>
        <end position="369"/>
    </location>
</feature>
<dbReference type="PhylomeDB" id="A7SGE5"/>
<feature type="compositionally biased region" description="Basic and acidic residues" evidence="1">
    <location>
        <begin position="620"/>
        <end position="629"/>
    </location>
</feature>
<feature type="compositionally biased region" description="Polar residues" evidence="1">
    <location>
        <begin position="440"/>
        <end position="456"/>
    </location>
</feature>
<organism evidence="2 3">
    <name type="scientific">Nematostella vectensis</name>
    <name type="common">Starlet sea anemone</name>
    <dbReference type="NCBI Taxonomy" id="45351"/>
    <lineage>
        <taxon>Eukaryota</taxon>
        <taxon>Metazoa</taxon>
        <taxon>Cnidaria</taxon>
        <taxon>Anthozoa</taxon>
        <taxon>Hexacorallia</taxon>
        <taxon>Actiniaria</taxon>
        <taxon>Edwardsiidae</taxon>
        <taxon>Nematostella</taxon>
    </lineage>
</organism>
<protein>
    <submittedName>
        <fullName evidence="2">Uncharacterized protein</fullName>
    </submittedName>
</protein>
<evidence type="ECO:0000313" key="2">
    <source>
        <dbReference type="EMBL" id="EDO37232.1"/>
    </source>
</evidence>
<accession>A7SGE5</accession>
<dbReference type="EMBL" id="DS469651">
    <property type="protein sequence ID" value="EDO37232.1"/>
    <property type="molecule type" value="Genomic_DNA"/>
</dbReference>
<feature type="compositionally biased region" description="Polar residues" evidence="1">
    <location>
        <begin position="284"/>
        <end position="315"/>
    </location>
</feature>
<sequence length="722" mass="77423">MPKASSNNSWPSQAWEAELKKKFKPLRPIAVGCCWGEDALSHELLQRFEAITLVYDSSIMGTDCGDQAEEFAGRSTPDSVHPAAMVVPEEAIPDLIQFVHSSSMGINKLIRQFREFWSNKCSSLEGCKKHISKRQLERKIQAIAVKERRQDRKRWYVQNHILEQYGMLGRLQPRDLSPAPDMEIIPAKPGIKSLTKVGHPGSALETDPLKCGLRNSTEQIGAAALSSLGPSQGDDDVVVTGISKPQKPVTKRRIATTLISTDLTLKTPSGTNASGAVICQAQSADGNQMKQQESSDLNSKALSTHNANTSGSQLQAKEAKRRIVPTLISSDKTEVKKTPPSEAPAKKRIVPTPISSDIGTKPSSSSNAEIQKVAPPNEAPAKKRIVPTPISSDITVKSSTTTNNNTANSVTQIRQKEGPPKRRIVPTPSPTDIDSKPCENNKSAESSKQQSLNSSEVPPKRRIIPTLVIGSKCPVPDASENSAEKSKALPVKRIAPLPISPGGFSDNPTAICSESTAASSGEKVEGSTEPPSKKRVVPTLLGGESSRDVNTSCSQQPQMSGEALLKRRITPTLVSTPNEPRANPTENPDQSKSAIEHVDLTTPNHFAPSKRPASPATSDRAAKILKPDHGQACPTTHLLVHGSQENTLPKQSENAPLNNDSAEKIEEPISSQGHRTVPEGASVDTASRACAVGAKDNFDVSVPHVKPLLETGQVLNSTPVNS</sequence>
<dbReference type="HOGENOM" id="CLU_383244_0_0_1"/>
<gene>
    <name evidence="2" type="ORF">NEMVEDRAFT_v1g245105</name>
</gene>
<reference evidence="2 3" key="1">
    <citation type="journal article" date="2007" name="Science">
        <title>Sea anemone genome reveals ancestral eumetazoan gene repertoire and genomic organization.</title>
        <authorList>
            <person name="Putnam N.H."/>
            <person name="Srivastava M."/>
            <person name="Hellsten U."/>
            <person name="Dirks B."/>
            <person name="Chapman J."/>
            <person name="Salamov A."/>
            <person name="Terry A."/>
            <person name="Shapiro H."/>
            <person name="Lindquist E."/>
            <person name="Kapitonov V.V."/>
            <person name="Jurka J."/>
            <person name="Genikhovich G."/>
            <person name="Grigoriev I.V."/>
            <person name="Lucas S.M."/>
            <person name="Steele R.E."/>
            <person name="Finnerty J.R."/>
            <person name="Technau U."/>
            <person name="Martindale M.Q."/>
            <person name="Rokhsar D.S."/>
        </authorList>
    </citation>
    <scope>NUCLEOTIDE SEQUENCE [LARGE SCALE GENOMIC DNA]</scope>
    <source>
        <strain evidence="3">CH2 X CH6</strain>
    </source>
</reference>
<feature type="region of interest" description="Disordered" evidence="1">
    <location>
        <begin position="331"/>
        <end position="684"/>
    </location>
</feature>
<evidence type="ECO:0000256" key="1">
    <source>
        <dbReference type="SAM" id="MobiDB-lite"/>
    </source>
</evidence>
<feature type="compositionally biased region" description="Polar residues" evidence="1">
    <location>
        <begin position="643"/>
        <end position="660"/>
    </location>
</feature>
<feature type="compositionally biased region" description="Polar residues" evidence="1">
    <location>
        <begin position="572"/>
        <end position="593"/>
    </location>
</feature>
<feature type="compositionally biased region" description="Polar residues" evidence="1">
    <location>
        <begin position="506"/>
        <end position="519"/>
    </location>
</feature>
<dbReference type="InParanoid" id="A7SGE5"/>
<dbReference type="Proteomes" id="UP000001593">
    <property type="component" value="Unassembled WGS sequence"/>
</dbReference>
<feature type="compositionally biased region" description="Polar residues" evidence="1">
    <location>
        <begin position="548"/>
        <end position="559"/>
    </location>
</feature>
<name>A7SGE5_NEMVE</name>